<protein>
    <submittedName>
        <fullName evidence="11">Uncharacterized protein</fullName>
    </submittedName>
</protein>
<dbReference type="PANTHER" id="PTHR22870">
    <property type="entry name" value="REGULATOR OF CHROMOSOME CONDENSATION"/>
    <property type="match status" value="1"/>
</dbReference>
<dbReference type="PRINTS" id="PR00633">
    <property type="entry name" value="RCCNDNSATION"/>
</dbReference>
<evidence type="ECO:0000256" key="1">
    <source>
        <dbReference type="ARBA" id="ARBA00022723"/>
    </source>
</evidence>
<feature type="region of interest" description="Disordered" evidence="8">
    <location>
        <begin position="995"/>
        <end position="1025"/>
    </location>
</feature>
<dbReference type="InterPro" id="IPR058923">
    <property type="entry name" value="RCC1-like_dom"/>
</dbReference>
<feature type="domain" description="BRX" evidence="10">
    <location>
        <begin position="1251"/>
        <end position="1306"/>
    </location>
</feature>
<dbReference type="InterPro" id="IPR051210">
    <property type="entry name" value="Ub_ligase/GEF_domain"/>
</dbReference>
<feature type="repeat" description="RCC1" evidence="6">
    <location>
        <begin position="678"/>
        <end position="729"/>
    </location>
</feature>
<dbReference type="InterPro" id="IPR027988">
    <property type="entry name" value="BRX_N"/>
</dbReference>
<proteinExistence type="predicted"/>
<dbReference type="PROSITE" id="PS50178">
    <property type="entry name" value="ZF_FYVE"/>
    <property type="match status" value="1"/>
</dbReference>
<organism evidence="11 12">
    <name type="scientific">Phaseolus coccineus</name>
    <name type="common">Scarlet runner bean</name>
    <name type="synonym">Phaseolus multiflorus</name>
    <dbReference type="NCBI Taxonomy" id="3886"/>
    <lineage>
        <taxon>Eukaryota</taxon>
        <taxon>Viridiplantae</taxon>
        <taxon>Streptophyta</taxon>
        <taxon>Embryophyta</taxon>
        <taxon>Tracheophyta</taxon>
        <taxon>Spermatophyta</taxon>
        <taxon>Magnoliopsida</taxon>
        <taxon>eudicotyledons</taxon>
        <taxon>Gunneridae</taxon>
        <taxon>Pentapetalae</taxon>
        <taxon>rosids</taxon>
        <taxon>fabids</taxon>
        <taxon>Fabales</taxon>
        <taxon>Fabaceae</taxon>
        <taxon>Papilionoideae</taxon>
        <taxon>50 kb inversion clade</taxon>
        <taxon>NPAAA clade</taxon>
        <taxon>indigoferoid/millettioid clade</taxon>
        <taxon>Phaseoleae</taxon>
        <taxon>Phaseolus</taxon>
    </lineage>
</organism>
<evidence type="ECO:0000259" key="9">
    <source>
        <dbReference type="PROSITE" id="PS50178"/>
    </source>
</evidence>
<dbReference type="InterPro" id="IPR009091">
    <property type="entry name" value="RCC1/BLIP-II"/>
</dbReference>
<dbReference type="InterPro" id="IPR000408">
    <property type="entry name" value="Reg_chr_condens"/>
</dbReference>
<evidence type="ECO:0000313" key="11">
    <source>
        <dbReference type="EMBL" id="KAK7357246.1"/>
    </source>
</evidence>
<dbReference type="Gene3D" id="2.30.29.30">
    <property type="entry name" value="Pleckstrin-homology domain (PH domain)/Phosphotyrosine-binding domain (PTB)"/>
    <property type="match status" value="1"/>
</dbReference>
<feature type="repeat" description="RCC1" evidence="6">
    <location>
        <begin position="615"/>
        <end position="666"/>
    </location>
</feature>
<keyword evidence="7" id="KW-0175">Coiled coil</keyword>
<dbReference type="InterPro" id="IPR013083">
    <property type="entry name" value="Znf_RING/FYVE/PHD"/>
</dbReference>
<sequence>MSIPGDARMSHALAMPACLAPWRCPHASRPGDARMPRALAMSACLSRPGDARMPRALAMSACLSRPGEARMPRALAMSACLSRLGDARMPRALAMSACLSRPGDARMPRALAMPACLAPWRCPHASRPGDARILSLSKTLSLSSVPSTPASATPPEPAFFAGNFLPAPRNTFFSPSNRTGLLEPVLFPHPVQIREAIVEGGGVSVNLSHGMADLVSYRNADRDIDQALIALKKGAQLLKYGRKGRPKFCPFRLSNDELSLIWISSSGEKNLKLSSVSRIIPGQRTAVFQRYLCPEKDYLSFSLIYNNGKRSLDLICKNKVEAEVWITGLKALISSGQGGRSKIDGWSDGGLYCDDSRDLTSNSPSESSVSASRDISSPDISVSLANTSPQSFHSENTVNFERSHAPSNPSNMQVKGSSSDVFRVSVSSAPSTSSHGSAPDDYDALGDVYIWGEVICENVVKVGADKSASYFSPRTDVLLPRPLESNVVLDVLQISCGVKHAALVTRQGELFTWGEESGGRLGHGVGKNVIQPRLVEAMTSATVDFVACGEFHTCAVTMFGELYTWGDGTHNAGLLGHGTDVSHWIPKRIAGPLEGLQVALVTCGPWHTALITSTGQLFTFGDGTFGVLGHGDRENVSYPREVESLSGLRTIAVACGVWHTAAVVEVIVTQSSASVSSGKLFTWGDGDKNRLGHGDKDARLEPTCVPSLIDYNFHRIACGHSLTVGLTTSGQVFTMGSTVYGQLGNPQSDGKLPCLVEDKLAGESVEEIACGAYHVAVLTCKNEVYTWGKGANGRLGHGDVEDRKTPTLVEALKDRHVKYIACGSNYSAAICLHKWVSGAEQSQCSACRQAFGFTRKRHNCYNCGLVHCHSCSSRKASRAALAPNPGKPYRVCDSCFVKLNKVAESGNNNRRNALPRLSGENKDRLEKSDLRLTKTAVSSNMDLIKQLDSKAAKQGKKADTFSLVRTSQPQSLLQLKDVVLSTAIDLKRTAPRPVLTQSGVSSRSVSPFSRRPSPPRSATPIPTTSGLSFSKSIADSLKKTNELLNQEVLKLRAQVETLRQRCEMQELELQRSSKKTQEAMALAAEESAKSKAAKEVIKSLTAQLKDLAERLPPGAYDAESIRPAYLPNGLEPNGIHYPDINGERHTRAESISGSSLASIGLESSLMSRTEGILTGSHGANIYQQNRGSVTSNGTDDYPDVKLPNGSSVIQTGGSTVSDTVEGRDSGNFQDDESGLRSRNAMIPANSSQVEAEWIEQYEPGVYITLVALRDGTRDLKRVRFSRRRFGEHQAETWWSENRDRVYERYNVRSTDKSSGQATRRADGAGSPVL</sequence>
<evidence type="ECO:0000256" key="8">
    <source>
        <dbReference type="SAM" id="MobiDB-lite"/>
    </source>
</evidence>
<keyword evidence="12" id="KW-1185">Reference proteome</keyword>
<dbReference type="InterPro" id="IPR017455">
    <property type="entry name" value="Znf_FYVE-rel"/>
</dbReference>
<feature type="region of interest" description="Disordered" evidence="8">
    <location>
        <begin position="1308"/>
        <end position="1329"/>
    </location>
</feature>
<feature type="compositionally biased region" description="Low complexity" evidence="8">
    <location>
        <begin position="996"/>
        <end position="1011"/>
    </location>
</feature>
<keyword evidence="4" id="KW-0862">Zinc</keyword>
<accession>A0AAN9R3A8</accession>
<gene>
    <name evidence="11" type="ORF">VNO80_16530</name>
</gene>
<evidence type="ECO:0000256" key="7">
    <source>
        <dbReference type="SAM" id="Coils"/>
    </source>
</evidence>
<dbReference type="Gene3D" id="2.130.10.30">
    <property type="entry name" value="Regulator of chromosome condensation 1/beta-lactamase-inhibitor protein II"/>
    <property type="match status" value="2"/>
</dbReference>
<keyword evidence="1" id="KW-0479">Metal-binding</keyword>
<dbReference type="SUPFAM" id="SSF57903">
    <property type="entry name" value="FYVE/PHD zinc finger"/>
    <property type="match status" value="1"/>
</dbReference>
<comment type="caution">
    <text evidence="11">The sequence shown here is derived from an EMBL/GenBank/DDBJ whole genome shotgun (WGS) entry which is preliminary data.</text>
</comment>
<dbReference type="EMBL" id="JAYMYR010000006">
    <property type="protein sequence ID" value="KAK7357246.1"/>
    <property type="molecule type" value="Genomic_DNA"/>
</dbReference>
<dbReference type="PROSITE" id="PS51514">
    <property type="entry name" value="BRX"/>
    <property type="match status" value="1"/>
</dbReference>
<dbReference type="Pfam" id="PF13713">
    <property type="entry name" value="BRX_N"/>
    <property type="match status" value="1"/>
</dbReference>
<feature type="coiled-coil region" evidence="7">
    <location>
        <begin position="1034"/>
        <end position="1110"/>
    </location>
</feature>
<dbReference type="SMART" id="SM00064">
    <property type="entry name" value="FYVE"/>
    <property type="match status" value="1"/>
</dbReference>
<feature type="repeat" description="RCC1" evidence="6">
    <location>
        <begin position="446"/>
        <end position="507"/>
    </location>
</feature>
<evidence type="ECO:0000256" key="5">
    <source>
        <dbReference type="PROSITE-ProRule" id="PRU00091"/>
    </source>
</evidence>
<dbReference type="InterPro" id="IPR013591">
    <property type="entry name" value="Brevis_radix_dom"/>
</dbReference>
<reference evidence="11 12" key="1">
    <citation type="submission" date="2024-01" db="EMBL/GenBank/DDBJ databases">
        <title>The genomes of 5 underutilized Papilionoideae crops provide insights into root nodulation and disease resistanc.</title>
        <authorList>
            <person name="Jiang F."/>
        </authorList>
    </citation>
    <scope>NUCLEOTIDE SEQUENCE [LARGE SCALE GENOMIC DNA]</scope>
    <source>
        <strain evidence="11">JINMINGXINNONG_FW02</strain>
        <tissue evidence="11">Leaves</tissue>
    </source>
</reference>
<dbReference type="Pfam" id="PF25390">
    <property type="entry name" value="WD40_RLD"/>
    <property type="match status" value="1"/>
</dbReference>
<dbReference type="Gene3D" id="3.30.40.10">
    <property type="entry name" value="Zinc/RING finger domain, C3HC4 (zinc finger)"/>
    <property type="match status" value="1"/>
</dbReference>
<dbReference type="CDD" id="cd13365">
    <property type="entry name" value="PH_PLC_plant-like"/>
    <property type="match status" value="1"/>
</dbReference>
<evidence type="ECO:0000256" key="2">
    <source>
        <dbReference type="ARBA" id="ARBA00022737"/>
    </source>
</evidence>
<dbReference type="GO" id="GO:0008270">
    <property type="term" value="F:zinc ion binding"/>
    <property type="evidence" value="ECO:0007669"/>
    <property type="project" value="UniProtKB-KW"/>
</dbReference>
<dbReference type="InterPro" id="IPR000306">
    <property type="entry name" value="Znf_FYVE"/>
</dbReference>
<evidence type="ECO:0000256" key="6">
    <source>
        <dbReference type="PROSITE-ProRule" id="PRU00235"/>
    </source>
</evidence>
<feature type="repeat" description="RCC1" evidence="6">
    <location>
        <begin position="730"/>
        <end position="781"/>
    </location>
</feature>
<evidence type="ECO:0000256" key="3">
    <source>
        <dbReference type="ARBA" id="ARBA00022771"/>
    </source>
</evidence>
<feature type="repeat" description="RCC1" evidence="6">
    <location>
        <begin position="560"/>
        <end position="614"/>
    </location>
</feature>
<name>A0AAN9R3A8_PHACN</name>
<evidence type="ECO:0000256" key="4">
    <source>
        <dbReference type="ARBA" id="ARBA00022833"/>
    </source>
</evidence>
<dbReference type="SUPFAM" id="SSF50729">
    <property type="entry name" value="PH domain-like"/>
    <property type="match status" value="1"/>
</dbReference>
<dbReference type="Pfam" id="PF16457">
    <property type="entry name" value="PH_12"/>
    <property type="match status" value="1"/>
</dbReference>
<feature type="region of interest" description="Disordered" evidence="8">
    <location>
        <begin position="1201"/>
        <end position="1234"/>
    </location>
</feature>
<dbReference type="InterPro" id="IPR011011">
    <property type="entry name" value="Znf_FYVE_PHD"/>
</dbReference>
<dbReference type="FunFam" id="2.130.10.30:FF:000031">
    <property type="entry name" value="PH, RCC1 and FYVE domains-containing protein 1"/>
    <property type="match status" value="1"/>
</dbReference>
<evidence type="ECO:0000259" key="10">
    <source>
        <dbReference type="PROSITE" id="PS51514"/>
    </source>
</evidence>
<feature type="region of interest" description="Disordered" evidence="8">
    <location>
        <begin position="907"/>
        <end position="927"/>
    </location>
</feature>
<dbReference type="Proteomes" id="UP001374584">
    <property type="component" value="Unassembled WGS sequence"/>
</dbReference>
<evidence type="ECO:0000313" key="12">
    <source>
        <dbReference type="Proteomes" id="UP001374584"/>
    </source>
</evidence>
<dbReference type="PROSITE" id="PS00626">
    <property type="entry name" value="RCC1_2"/>
    <property type="match status" value="3"/>
</dbReference>
<dbReference type="InterPro" id="IPR011993">
    <property type="entry name" value="PH-like_dom_sf"/>
</dbReference>
<dbReference type="FunFam" id="2.130.10.30:FF:000028">
    <property type="entry name" value="PH, RCC1 and FYVE domains-containing protein 1"/>
    <property type="match status" value="1"/>
</dbReference>
<keyword evidence="3 5" id="KW-0863">Zinc-finger</keyword>
<feature type="domain" description="FYVE-type" evidence="9">
    <location>
        <begin position="838"/>
        <end position="900"/>
    </location>
</feature>
<feature type="repeat" description="RCC1" evidence="6">
    <location>
        <begin position="782"/>
        <end position="833"/>
    </location>
</feature>
<dbReference type="InterPro" id="IPR001849">
    <property type="entry name" value="PH_domain"/>
</dbReference>
<dbReference type="SUPFAM" id="SSF50985">
    <property type="entry name" value="RCC1/BLIP-II"/>
    <property type="match status" value="1"/>
</dbReference>
<dbReference type="PANTHER" id="PTHR22870:SF91">
    <property type="entry name" value="REGULATOR OF CHROMOSOME CONDENSATION (RCC1) FAMILY WITH FYVE ZINC FINGER DOMAIN-CONTAINING PROTEIN"/>
    <property type="match status" value="1"/>
</dbReference>
<dbReference type="PROSITE" id="PS50012">
    <property type="entry name" value="RCC1_3"/>
    <property type="match status" value="7"/>
</dbReference>
<dbReference type="Pfam" id="PF08381">
    <property type="entry name" value="BRX"/>
    <property type="match status" value="1"/>
</dbReference>
<dbReference type="Pfam" id="PF01363">
    <property type="entry name" value="FYVE"/>
    <property type="match status" value="1"/>
</dbReference>
<keyword evidence="2" id="KW-0677">Repeat</keyword>
<feature type="compositionally biased region" description="Polar residues" evidence="8">
    <location>
        <begin position="1204"/>
        <end position="1218"/>
    </location>
</feature>
<feature type="repeat" description="RCC1" evidence="6">
    <location>
        <begin position="508"/>
        <end position="559"/>
    </location>
</feature>